<dbReference type="InterPro" id="IPR004360">
    <property type="entry name" value="Glyas_Fos-R_dOase_dom"/>
</dbReference>
<dbReference type="EMBL" id="BLAY01000142">
    <property type="protein sequence ID" value="GET41972.1"/>
    <property type="molecule type" value="Genomic_DNA"/>
</dbReference>
<dbReference type="Gene3D" id="3.10.180.10">
    <property type="entry name" value="2,3-Dihydroxybiphenyl 1,2-Dioxygenase, domain 1"/>
    <property type="match status" value="1"/>
</dbReference>
<dbReference type="Pfam" id="PF00903">
    <property type="entry name" value="Glyoxalase"/>
    <property type="match status" value="1"/>
</dbReference>
<proteinExistence type="predicted"/>
<evidence type="ECO:0000313" key="2">
    <source>
        <dbReference type="EMBL" id="GET41972.1"/>
    </source>
</evidence>
<organism evidence="2 3">
    <name type="scientific">Microseira wollei NIES-4236</name>
    <dbReference type="NCBI Taxonomy" id="2530354"/>
    <lineage>
        <taxon>Bacteria</taxon>
        <taxon>Bacillati</taxon>
        <taxon>Cyanobacteriota</taxon>
        <taxon>Cyanophyceae</taxon>
        <taxon>Oscillatoriophycideae</taxon>
        <taxon>Aerosakkonematales</taxon>
        <taxon>Aerosakkonemataceae</taxon>
        <taxon>Microseira</taxon>
    </lineage>
</organism>
<protein>
    <recommendedName>
        <fullName evidence="1">VOC domain-containing protein</fullName>
    </recommendedName>
</protein>
<dbReference type="PROSITE" id="PS51819">
    <property type="entry name" value="VOC"/>
    <property type="match status" value="1"/>
</dbReference>
<name>A0AAV3XGA0_9CYAN</name>
<gene>
    <name evidence="2" type="ORF">MiSe_67860</name>
</gene>
<dbReference type="Proteomes" id="UP001050975">
    <property type="component" value="Unassembled WGS sequence"/>
</dbReference>
<dbReference type="InterPro" id="IPR029068">
    <property type="entry name" value="Glyas_Bleomycin-R_OHBP_Dase"/>
</dbReference>
<comment type="caution">
    <text evidence="2">The sequence shown here is derived from an EMBL/GenBank/DDBJ whole genome shotgun (WGS) entry which is preliminary data.</text>
</comment>
<dbReference type="SUPFAM" id="SSF54593">
    <property type="entry name" value="Glyoxalase/Bleomycin resistance protein/Dihydroxybiphenyl dioxygenase"/>
    <property type="match status" value="1"/>
</dbReference>
<keyword evidence="3" id="KW-1185">Reference proteome</keyword>
<evidence type="ECO:0000259" key="1">
    <source>
        <dbReference type="PROSITE" id="PS51819"/>
    </source>
</evidence>
<dbReference type="InterPro" id="IPR037523">
    <property type="entry name" value="VOC_core"/>
</dbReference>
<feature type="domain" description="VOC" evidence="1">
    <location>
        <begin position="1"/>
        <end position="110"/>
    </location>
</feature>
<dbReference type="AlphaFoldDB" id="A0AAV3XGA0"/>
<evidence type="ECO:0000313" key="3">
    <source>
        <dbReference type="Proteomes" id="UP001050975"/>
    </source>
</evidence>
<dbReference type="CDD" id="cd06587">
    <property type="entry name" value="VOC"/>
    <property type="match status" value="1"/>
</dbReference>
<reference evidence="2" key="1">
    <citation type="submission" date="2019-10" db="EMBL/GenBank/DDBJ databases">
        <title>Draft genome sequece of Microseira wollei NIES-4236.</title>
        <authorList>
            <person name="Yamaguchi H."/>
            <person name="Suzuki S."/>
            <person name="Kawachi M."/>
        </authorList>
    </citation>
    <scope>NUCLEOTIDE SEQUENCE</scope>
    <source>
        <strain evidence="2">NIES-4236</strain>
    </source>
</reference>
<accession>A0AAV3XGA0</accession>
<sequence length="114" mass="13232">MNVVIPSLHYQISVKFYKQILGFTLVHEDENCCFVSTGDIHILIHSDKENTEFYPNGHCIYLDIVVSNLKEAKRYLLKNGINIMKEWKDNDSSFLLIEDPDGNLIEIIEFINRG</sequence>